<evidence type="ECO:0000313" key="1">
    <source>
        <dbReference type="EMBL" id="KAJ6993675.1"/>
    </source>
</evidence>
<dbReference type="SUPFAM" id="SSF56235">
    <property type="entry name" value="N-terminal nucleophile aminohydrolases (Ntn hydrolases)"/>
    <property type="match status" value="1"/>
</dbReference>
<dbReference type="InterPro" id="IPR029055">
    <property type="entry name" value="Ntn_hydrolases_N"/>
</dbReference>
<organism evidence="1 2">
    <name type="scientific">Populus alba x Populus x berolinensis</name>
    <dbReference type="NCBI Taxonomy" id="444605"/>
    <lineage>
        <taxon>Eukaryota</taxon>
        <taxon>Viridiplantae</taxon>
        <taxon>Streptophyta</taxon>
        <taxon>Embryophyta</taxon>
        <taxon>Tracheophyta</taxon>
        <taxon>Spermatophyta</taxon>
        <taxon>Magnoliopsida</taxon>
        <taxon>eudicotyledons</taxon>
        <taxon>Gunneridae</taxon>
        <taxon>Pentapetalae</taxon>
        <taxon>rosids</taxon>
        <taxon>fabids</taxon>
        <taxon>Malpighiales</taxon>
        <taxon>Salicaceae</taxon>
        <taxon>Saliceae</taxon>
        <taxon>Populus</taxon>
    </lineage>
</organism>
<accession>A0AAD6VZK0</accession>
<reference evidence="1" key="1">
    <citation type="journal article" date="2023" name="Mol. Ecol. Resour.">
        <title>Chromosome-level genome assembly of a triploid poplar Populus alba 'Berolinensis'.</title>
        <authorList>
            <person name="Chen S."/>
            <person name="Yu Y."/>
            <person name="Wang X."/>
            <person name="Wang S."/>
            <person name="Zhang T."/>
            <person name="Zhou Y."/>
            <person name="He R."/>
            <person name="Meng N."/>
            <person name="Wang Y."/>
            <person name="Liu W."/>
            <person name="Liu Z."/>
            <person name="Liu J."/>
            <person name="Guo Q."/>
            <person name="Huang H."/>
            <person name="Sederoff R.R."/>
            <person name="Wang G."/>
            <person name="Qu G."/>
            <person name="Chen S."/>
        </authorList>
    </citation>
    <scope>NUCLEOTIDE SEQUENCE</scope>
    <source>
        <strain evidence="1">SC-2020</strain>
    </source>
</reference>
<comment type="caution">
    <text evidence="1">The sequence shown here is derived from an EMBL/GenBank/DDBJ whole genome shotgun (WGS) entry which is preliminary data.</text>
</comment>
<gene>
    <name evidence="1" type="ORF">NC653_016725</name>
</gene>
<keyword evidence="2" id="KW-1185">Reference proteome</keyword>
<evidence type="ECO:0000313" key="2">
    <source>
        <dbReference type="Proteomes" id="UP001164929"/>
    </source>
</evidence>
<dbReference type="EMBL" id="JAQIZT010000006">
    <property type="protein sequence ID" value="KAJ6993675.1"/>
    <property type="molecule type" value="Genomic_DNA"/>
</dbReference>
<sequence>MEDQKNYKVDIMDSLAANILGYTVYGMPPPSSGTLGLSLCQSSISSVKSSNIPAVLMNRSLALKD</sequence>
<dbReference type="Proteomes" id="UP001164929">
    <property type="component" value="Chromosome 6"/>
</dbReference>
<protein>
    <submittedName>
        <fullName evidence="1">Uncharacterized protein</fullName>
    </submittedName>
</protein>
<proteinExistence type="predicted"/>
<name>A0AAD6VZK0_9ROSI</name>
<dbReference type="AlphaFoldDB" id="A0AAD6VZK0"/>